<feature type="compositionally biased region" description="Basic and acidic residues" evidence="2">
    <location>
        <begin position="273"/>
        <end position="282"/>
    </location>
</feature>
<dbReference type="GeneID" id="5896379"/>
<keyword evidence="1" id="KW-0175">Coiled coil</keyword>
<protein>
    <submittedName>
        <fullName evidence="3">Uncharacterized protein</fullName>
    </submittedName>
</protein>
<organism evidence="3 4">
    <name type="scientific">Monosiga brevicollis</name>
    <name type="common">Choanoflagellate</name>
    <dbReference type="NCBI Taxonomy" id="81824"/>
    <lineage>
        <taxon>Eukaryota</taxon>
        <taxon>Choanoflagellata</taxon>
        <taxon>Craspedida</taxon>
        <taxon>Salpingoecidae</taxon>
        <taxon>Monosiga</taxon>
    </lineage>
</organism>
<feature type="non-terminal residue" evidence="3">
    <location>
        <position position="301"/>
    </location>
</feature>
<gene>
    <name evidence="3" type="ORF">MONBRDRAFT_13166</name>
</gene>
<evidence type="ECO:0000256" key="1">
    <source>
        <dbReference type="SAM" id="Coils"/>
    </source>
</evidence>
<keyword evidence="4" id="KW-1185">Reference proteome</keyword>
<dbReference type="InParanoid" id="A9VEH1"/>
<evidence type="ECO:0000256" key="2">
    <source>
        <dbReference type="SAM" id="MobiDB-lite"/>
    </source>
</evidence>
<feature type="compositionally biased region" description="Basic residues" evidence="2">
    <location>
        <begin position="260"/>
        <end position="272"/>
    </location>
</feature>
<sequence>MALEVLPEIVKSIRRQSERWPQYDGHDTMKLIELREVINAVCDSYDVPYLPELKSLEEEDLQAAAIVEKHGPGPKDNVKKLKEINNVIIVALSTCLTGTARLVLSGLRKEIKSGHGRGMILHDWIDRTDIDLEALESVFAQAEADLVTTKLQSQHDLSNYRRKIDLTVSTLRMSSRLVEEDTVKKLVSNLPTQARVYVEDKMETLDDSKKKMVTFWTILKRAVMCMPDVPMEREEAYYAQGGRGRGGRQRYAGQGNYGRGRGKHGVRRGGSNRKHEPEGKDLHRFNGNCHYCKGYGHKKAD</sequence>
<evidence type="ECO:0000313" key="4">
    <source>
        <dbReference type="Proteomes" id="UP000001357"/>
    </source>
</evidence>
<feature type="region of interest" description="Disordered" evidence="2">
    <location>
        <begin position="240"/>
        <end position="282"/>
    </location>
</feature>
<name>A9VEH1_MONBE</name>
<proteinExistence type="predicted"/>
<evidence type="ECO:0000313" key="3">
    <source>
        <dbReference type="EMBL" id="EDQ84070.1"/>
    </source>
</evidence>
<accession>A9VEH1</accession>
<dbReference type="RefSeq" id="XP_001751119.1">
    <property type="nucleotide sequence ID" value="XM_001751067.1"/>
</dbReference>
<dbReference type="AlphaFoldDB" id="A9VEH1"/>
<dbReference type="EMBL" id="CH991652">
    <property type="protein sequence ID" value="EDQ84070.1"/>
    <property type="molecule type" value="Genomic_DNA"/>
</dbReference>
<dbReference type="KEGG" id="mbr:MONBRDRAFT_13166"/>
<dbReference type="Proteomes" id="UP000001357">
    <property type="component" value="Unassembled WGS sequence"/>
</dbReference>
<reference evidence="3 4" key="1">
    <citation type="journal article" date="2008" name="Nature">
        <title>The genome of the choanoflagellate Monosiga brevicollis and the origin of metazoans.</title>
        <authorList>
            <consortium name="JGI Sequencing"/>
            <person name="King N."/>
            <person name="Westbrook M.J."/>
            <person name="Young S.L."/>
            <person name="Kuo A."/>
            <person name="Abedin M."/>
            <person name="Chapman J."/>
            <person name="Fairclough S."/>
            <person name="Hellsten U."/>
            <person name="Isogai Y."/>
            <person name="Letunic I."/>
            <person name="Marr M."/>
            <person name="Pincus D."/>
            <person name="Putnam N."/>
            <person name="Rokas A."/>
            <person name="Wright K.J."/>
            <person name="Zuzow R."/>
            <person name="Dirks W."/>
            <person name="Good M."/>
            <person name="Goodstein D."/>
            <person name="Lemons D."/>
            <person name="Li W."/>
            <person name="Lyons J.B."/>
            <person name="Morris A."/>
            <person name="Nichols S."/>
            <person name="Richter D.J."/>
            <person name="Salamov A."/>
            <person name="Bork P."/>
            <person name="Lim W.A."/>
            <person name="Manning G."/>
            <person name="Miller W.T."/>
            <person name="McGinnis W."/>
            <person name="Shapiro H."/>
            <person name="Tjian R."/>
            <person name="Grigoriev I.V."/>
            <person name="Rokhsar D."/>
        </authorList>
    </citation>
    <scope>NUCLEOTIDE SEQUENCE [LARGE SCALE GENOMIC DNA]</scope>
    <source>
        <strain evidence="4">MX1 / ATCC 50154</strain>
    </source>
</reference>
<feature type="coiled-coil region" evidence="1">
    <location>
        <begin position="125"/>
        <end position="152"/>
    </location>
</feature>